<accession>A0ABW0CGH9</accession>
<dbReference type="InterPro" id="IPR001680">
    <property type="entry name" value="WD40_rpt"/>
</dbReference>
<feature type="signal peptide" evidence="5">
    <location>
        <begin position="1"/>
        <end position="27"/>
    </location>
</feature>
<protein>
    <submittedName>
        <fullName evidence="7">NB-ARC domain-containing protein</fullName>
    </submittedName>
</protein>
<feature type="chain" id="PRO_5045298759" evidence="5">
    <location>
        <begin position="28"/>
        <end position="875"/>
    </location>
</feature>
<dbReference type="InterPro" id="IPR019775">
    <property type="entry name" value="WD40_repeat_CS"/>
</dbReference>
<feature type="repeat" description="WD" evidence="3">
    <location>
        <begin position="800"/>
        <end position="832"/>
    </location>
</feature>
<dbReference type="SUPFAM" id="SSF50978">
    <property type="entry name" value="WD40 repeat-like"/>
    <property type="match status" value="1"/>
</dbReference>
<dbReference type="PROSITE" id="PS00678">
    <property type="entry name" value="WD_REPEATS_1"/>
    <property type="match status" value="3"/>
</dbReference>
<keyword evidence="4" id="KW-0472">Membrane</keyword>
<dbReference type="PANTHER" id="PTHR19879:SF9">
    <property type="entry name" value="TRANSCRIPTION INITIATION FACTOR TFIID SUBUNIT 5"/>
    <property type="match status" value="1"/>
</dbReference>
<dbReference type="EMBL" id="JBHSKM010000004">
    <property type="protein sequence ID" value="MFC5213865.1"/>
    <property type="molecule type" value="Genomic_DNA"/>
</dbReference>
<dbReference type="PRINTS" id="PR00364">
    <property type="entry name" value="DISEASERSIST"/>
</dbReference>
<evidence type="ECO:0000256" key="2">
    <source>
        <dbReference type="ARBA" id="ARBA00022737"/>
    </source>
</evidence>
<keyword evidence="2" id="KW-0677">Repeat</keyword>
<keyword evidence="8" id="KW-1185">Reference proteome</keyword>
<dbReference type="InterPro" id="IPR020472">
    <property type="entry name" value="WD40_PAC1"/>
</dbReference>
<dbReference type="InterPro" id="IPR036322">
    <property type="entry name" value="WD40_repeat_dom_sf"/>
</dbReference>
<dbReference type="Gene3D" id="1.10.10.10">
    <property type="entry name" value="Winged helix-like DNA-binding domain superfamily/Winged helix DNA-binding domain"/>
    <property type="match status" value="1"/>
</dbReference>
<dbReference type="Pfam" id="PF00400">
    <property type="entry name" value="WD40"/>
    <property type="match status" value="6"/>
</dbReference>
<feature type="repeat" description="WD" evidence="3">
    <location>
        <begin position="716"/>
        <end position="757"/>
    </location>
</feature>
<keyword evidence="4" id="KW-0812">Transmembrane</keyword>
<proteinExistence type="predicted"/>
<dbReference type="PRINTS" id="PR00320">
    <property type="entry name" value="GPROTEINBRPT"/>
</dbReference>
<keyword evidence="4" id="KW-1133">Transmembrane helix</keyword>
<gene>
    <name evidence="7" type="ORF">ACFPQ9_08455</name>
</gene>
<feature type="repeat" description="WD" evidence="3">
    <location>
        <begin position="632"/>
        <end position="673"/>
    </location>
</feature>
<dbReference type="Gene3D" id="2.130.10.10">
    <property type="entry name" value="YVTN repeat-like/Quinoprotein amine dehydrogenase"/>
    <property type="match status" value="2"/>
</dbReference>
<evidence type="ECO:0000313" key="8">
    <source>
        <dbReference type="Proteomes" id="UP001596263"/>
    </source>
</evidence>
<evidence type="ECO:0000256" key="4">
    <source>
        <dbReference type="SAM" id="Phobius"/>
    </source>
</evidence>
<dbReference type="InterPro" id="IPR027417">
    <property type="entry name" value="P-loop_NTPase"/>
</dbReference>
<evidence type="ECO:0000256" key="3">
    <source>
        <dbReference type="PROSITE-ProRule" id="PRU00221"/>
    </source>
</evidence>
<dbReference type="SUPFAM" id="SSF52540">
    <property type="entry name" value="P-loop containing nucleoside triphosphate hydrolases"/>
    <property type="match status" value="1"/>
</dbReference>
<organism evidence="7 8">
    <name type="scientific">Streptomyces coerulescens</name>
    <dbReference type="NCBI Taxonomy" id="29304"/>
    <lineage>
        <taxon>Bacteria</taxon>
        <taxon>Bacillati</taxon>
        <taxon>Actinomycetota</taxon>
        <taxon>Actinomycetes</taxon>
        <taxon>Kitasatosporales</taxon>
        <taxon>Streptomycetaceae</taxon>
        <taxon>Streptomyces</taxon>
    </lineage>
</organism>
<dbReference type="InterPro" id="IPR002182">
    <property type="entry name" value="NB-ARC"/>
</dbReference>
<feature type="domain" description="NB-ARC" evidence="6">
    <location>
        <begin position="113"/>
        <end position="249"/>
    </location>
</feature>
<dbReference type="InterPro" id="IPR015943">
    <property type="entry name" value="WD40/YVTN_repeat-like_dom_sf"/>
</dbReference>
<reference evidence="8" key="1">
    <citation type="journal article" date="2019" name="Int. J. Syst. Evol. Microbiol.">
        <title>The Global Catalogue of Microorganisms (GCM) 10K type strain sequencing project: providing services to taxonomists for standard genome sequencing and annotation.</title>
        <authorList>
            <consortium name="The Broad Institute Genomics Platform"/>
            <consortium name="The Broad Institute Genome Sequencing Center for Infectious Disease"/>
            <person name="Wu L."/>
            <person name="Ma J."/>
        </authorList>
    </citation>
    <scope>NUCLEOTIDE SEQUENCE [LARGE SCALE GENOMIC DNA]</scope>
    <source>
        <strain evidence="8">KCTC 42586</strain>
    </source>
</reference>
<dbReference type="PROSITE" id="PS50082">
    <property type="entry name" value="WD_REPEATS_2"/>
    <property type="match status" value="6"/>
</dbReference>
<evidence type="ECO:0000256" key="5">
    <source>
        <dbReference type="SAM" id="SignalP"/>
    </source>
</evidence>
<sequence length="875" mass="93797">MRARIGMVALVIASLVLAALLSLAANAATAEQRWPGPLDSLRQQSWPSVAVLVVLSVAVAGVMTWKQGRPSAGRDDPPPPQPAEVPGWFVARSETLDAVAAVCRGRRAVGITTSLWGAGGFGKTALATAVCAHKRVRRRFRSRIYTVTIGRDVRGRAAVAAKIAEVTLFITGDSTEFDDPNLAGDHLGRLLDQRPRILLVLDDVWEDEQLTPFLRGGRRCVRLVTTRNPNLLPHGARPIKVDEMSPDQARAVLAWQLPPLPADIIDALLETTGRWALLLHLTNRLIAEQTATGAAPAAAATQILQQLRVLGPTAVDEPAGAWDLDDPQRRSQAVQASIEAAITLLPPDGAARFAELAVFAEDEAIPLVLVALLWRETGGLTEGQSRALCRAMERLSLLMLKPDEGGRIRLHDVIRDYLRGRLGAAPLTALHARLVSAVAATLPAAVPLAPTAADPGSAWWRLQEGYLLDHLIEHLLAANLTARAEAVAGDLRWVETRLTQRGPTAPWSDLTLIDTPRARAAALSLAQAAHLLMPTDPARALAGVLYSRLQPTQFWGDQVTARARDASRHPLLTNRWTPPDHPSAVVQRAFSGYGRAFWLLTVLPDGARLATGGYNGSVRIWDAASRTRTATLTGHTRQLRSVAVTPDGTRLATTGDDRTARIWDLTSGTCVAVLAGHTRAVHSVAITTDGALLATASHDGSVRMWDVASRTCTAVLTDPTDPVHLMAIAPDGTWLATSSKDRSLRIWDSASGSRLPGLAGHTKRLTAAAVAPDGSWLATASEDRSVRLWDLASRACRATLTGHTERVTAVAVAPDGAWLATVGRDRTVRIWDAAGHHTVALVRTEGPLTACSWGPDSRTLAAVGRHGVYLFELLV</sequence>
<name>A0ABW0CGH9_STRCD</name>
<comment type="caution">
    <text evidence="7">The sequence shown here is derived from an EMBL/GenBank/DDBJ whole genome shotgun (WGS) entry which is preliminary data.</text>
</comment>
<feature type="repeat" description="WD" evidence="3">
    <location>
        <begin position="674"/>
        <end position="715"/>
    </location>
</feature>
<evidence type="ECO:0000313" key="7">
    <source>
        <dbReference type="EMBL" id="MFC5213865.1"/>
    </source>
</evidence>
<dbReference type="Proteomes" id="UP001596263">
    <property type="component" value="Unassembled WGS sequence"/>
</dbReference>
<dbReference type="InterPro" id="IPR036388">
    <property type="entry name" value="WH-like_DNA-bd_sf"/>
</dbReference>
<dbReference type="Gene3D" id="3.40.50.300">
    <property type="entry name" value="P-loop containing nucleotide triphosphate hydrolases"/>
    <property type="match status" value="1"/>
</dbReference>
<feature type="repeat" description="WD" evidence="3">
    <location>
        <begin position="758"/>
        <end position="799"/>
    </location>
</feature>
<dbReference type="Pfam" id="PF00931">
    <property type="entry name" value="NB-ARC"/>
    <property type="match status" value="1"/>
</dbReference>
<dbReference type="RefSeq" id="WP_380849168.1">
    <property type="nucleotide sequence ID" value="NZ_JBHSKM010000004.1"/>
</dbReference>
<feature type="transmembrane region" description="Helical" evidence="4">
    <location>
        <begin position="46"/>
        <end position="65"/>
    </location>
</feature>
<evidence type="ECO:0000259" key="6">
    <source>
        <dbReference type="Pfam" id="PF00931"/>
    </source>
</evidence>
<dbReference type="PANTHER" id="PTHR19879">
    <property type="entry name" value="TRANSCRIPTION INITIATION FACTOR TFIID"/>
    <property type="match status" value="1"/>
</dbReference>
<keyword evidence="5" id="KW-0732">Signal</keyword>
<dbReference type="SMART" id="SM00320">
    <property type="entry name" value="WD40"/>
    <property type="match status" value="7"/>
</dbReference>
<dbReference type="CDD" id="cd00200">
    <property type="entry name" value="WD40"/>
    <property type="match status" value="1"/>
</dbReference>
<feature type="repeat" description="WD" evidence="3">
    <location>
        <begin position="590"/>
        <end position="631"/>
    </location>
</feature>
<keyword evidence="1 3" id="KW-0853">WD repeat</keyword>
<dbReference type="PROSITE" id="PS50294">
    <property type="entry name" value="WD_REPEATS_REGION"/>
    <property type="match status" value="6"/>
</dbReference>
<evidence type="ECO:0000256" key="1">
    <source>
        <dbReference type="ARBA" id="ARBA00022574"/>
    </source>
</evidence>